<reference evidence="4" key="1">
    <citation type="journal article" date="2019" name="Int. J. Syst. Evol. Microbiol.">
        <title>The Global Catalogue of Microorganisms (GCM) 10K type strain sequencing project: providing services to taxonomists for standard genome sequencing and annotation.</title>
        <authorList>
            <consortium name="The Broad Institute Genomics Platform"/>
            <consortium name="The Broad Institute Genome Sequencing Center for Infectious Disease"/>
            <person name="Wu L."/>
            <person name="Ma J."/>
        </authorList>
    </citation>
    <scope>NUCLEOTIDE SEQUENCE [LARGE SCALE GENOMIC DNA]</scope>
    <source>
        <strain evidence="4">KCTC 52168</strain>
    </source>
</reference>
<dbReference type="EMBL" id="JBHRTI010000003">
    <property type="protein sequence ID" value="MFC3146713.1"/>
    <property type="molecule type" value="Genomic_DNA"/>
</dbReference>
<dbReference type="RefSeq" id="WP_377301151.1">
    <property type="nucleotide sequence ID" value="NZ_CP180191.1"/>
</dbReference>
<evidence type="ECO:0000256" key="1">
    <source>
        <dbReference type="SAM" id="SignalP"/>
    </source>
</evidence>
<dbReference type="PANTHER" id="PTHR22642:SF2">
    <property type="entry name" value="PROTEIN LONG AFTER FAR-RED 3"/>
    <property type="match status" value="1"/>
</dbReference>
<dbReference type="InterPro" id="IPR013108">
    <property type="entry name" value="Amidohydro_3"/>
</dbReference>
<evidence type="ECO:0000313" key="4">
    <source>
        <dbReference type="Proteomes" id="UP001595556"/>
    </source>
</evidence>
<feature type="domain" description="Amidohydrolase 3" evidence="2">
    <location>
        <begin position="80"/>
        <end position="573"/>
    </location>
</feature>
<dbReference type="InterPro" id="IPR011059">
    <property type="entry name" value="Metal-dep_hydrolase_composite"/>
</dbReference>
<keyword evidence="4" id="KW-1185">Reference proteome</keyword>
<gene>
    <name evidence="3" type="ORF">ACFOEN_03550</name>
</gene>
<name>A0ABV7H1R1_9BURK</name>
<dbReference type="GO" id="GO:0016787">
    <property type="term" value="F:hydrolase activity"/>
    <property type="evidence" value="ECO:0007669"/>
    <property type="project" value="UniProtKB-KW"/>
</dbReference>
<dbReference type="InterPro" id="IPR033932">
    <property type="entry name" value="YtcJ-like"/>
</dbReference>
<dbReference type="InterPro" id="IPR032466">
    <property type="entry name" value="Metal_Hydrolase"/>
</dbReference>
<comment type="caution">
    <text evidence="3">The sequence shown here is derived from an EMBL/GenBank/DDBJ whole genome shotgun (WGS) entry which is preliminary data.</text>
</comment>
<evidence type="ECO:0000259" key="2">
    <source>
        <dbReference type="Pfam" id="PF07969"/>
    </source>
</evidence>
<dbReference type="Gene3D" id="3.10.310.70">
    <property type="match status" value="1"/>
</dbReference>
<feature type="signal peptide" evidence="1">
    <location>
        <begin position="1"/>
        <end position="25"/>
    </location>
</feature>
<protein>
    <submittedName>
        <fullName evidence="3">Amidohydrolase</fullName>
        <ecNumber evidence="3">3.5.-.-</ecNumber>
    </submittedName>
</protein>
<dbReference type="Gene3D" id="2.30.40.10">
    <property type="entry name" value="Urease, subunit C, domain 1"/>
    <property type="match status" value="1"/>
</dbReference>
<keyword evidence="3" id="KW-0378">Hydrolase</keyword>
<dbReference type="SUPFAM" id="SSF51556">
    <property type="entry name" value="Metallo-dependent hydrolases"/>
    <property type="match status" value="1"/>
</dbReference>
<proteinExistence type="predicted"/>
<dbReference type="PANTHER" id="PTHR22642">
    <property type="entry name" value="IMIDAZOLONEPROPIONASE"/>
    <property type="match status" value="1"/>
</dbReference>
<dbReference type="EC" id="3.5.-.-" evidence="3"/>
<dbReference type="Proteomes" id="UP001595556">
    <property type="component" value="Unassembled WGS sequence"/>
</dbReference>
<sequence>MKRRFVLTAMAGAVAGLAVPAVTMAARAAAPRADRIWTGGAIITLNDKAMRAQAIAEAGGKIIAVGTRAQVMKLRGPNTQVIDLQGRTMVPGFVDAHGHMMMGGLQSLSANLLAPPDGEVQDIAALQRTMRAWIAANQKTVAAVNLIIGFGYDDAQLKEQRHPTRDDLDAVSKDVPLVAVHQSGHLCSLNSKALEAVGFTSATKDPAGGVIRRRDGSQEPNGVLEETAFFNAVYKLLPSIGPDGMKVFAREGAKLWARFGYTTAQEGRATPATLKLLREVANEGGYQIDLAVYPDVLIDREAIRTNVSKTYTKRMRVAGAKLTIDGSPQGFTAWRDRPYYKPVGNYPKGYSGYAAASAEEVMSAISWATENDIQIVTHSNGERASDLLIASHMAAQARFGKGKALRPVLIHGQFLREEQLDRFKSLGVIPSLFPMHTFYWGDWHLNQTVGPEAGMNISPTGWARKRGMIFTSHHDAPVAFPNSMRVLDATVTRRARGSGRIVGPQHRVDVITALKAMTIWPAYTLFEESSKGTLEVGKLADFVILSKDPTAVVPSTIADIQVTETIKEGVSVFKLPQTAANSTNEAMTETFSRMLHRMAHPQAAPASAAGSPEFARFMAQAASAAPPNEGVSCQSDVMMWLADAMARGGS</sequence>
<dbReference type="SUPFAM" id="SSF51338">
    <property type="entry name" value="Composite domain of metallo-dependent hydrolases"/>
    <property type="match status" value="1"/>
</dbReference>
<dbReference type="Pfam" id="PF07969">
    <property type="entry name" value="Amidohydro_3"/>
    <property type="match status" value="1"/>
</dbReference>
<evidence type="ECO:0000313" key="3">
    <source>
        <dbReference type="EMBL" id="MFC3146713.1"/>
    </source>
</evidence>
<dbReference type="CDD" id="cd01300">
    <property type="entry name" value="YtcJ_like"/>
    <property type="match status" value="1"/>
</dbReference>
<keyword evidence="1" id="KW-0732">Signal</keyword>
<organism evidence="3 4">
    <name type="scientific">Piscinibacterium candidicorallinum</name>
    <dbReference type="NCBI Taxonomy" id="1793872"/>
    <lineage>
        <taxon>Bacteria</taxon>
        <taxon>Pseudomonadati</taxon>
        <taxon>Pseudomonadota</taxon>
        <taxon>Betaproteobacteria</taxon>
        <taxon>Burkholderiales</taxon>
        <taxon>Piscinibacterium</taxon>
    </lineage>
</organism>
<dbReference type="Gene3D" id="3.20.20.140">
    <property type="entry name" value="Metal-dependent hydrolases"/>
    <property type="match status" value="1"/>
</dbReference>
<accession>A0ABV7H1R1</accession>
<feature type="chain" id="PRO_5046555816" evidence="1">
    <location>
        <begin position="26"/>
        <end position="650"/>
    </location>
</feature>